<proteinExistence type="predicted"/>
<gene>
    <name evidence="2" type="ORF">HZA66_10535</name>
</gene>
<dbReference type="InterPro" id="IPR013762">
    <property type="entry name" value="Integrase-like_cat_sf"/>
</dbReference>
<evidence type="ECO:0000256" key="1">
    <source>
        <dbReference type="ARBA" id="ARBA00023172"/>
    </source>
</evidence>
<evidence type="ECO:0000313" key="3">
    <source>
        <dbReference type="Proteomes" id="UP000782519"/>
    </source>
</evidence>
<dbReference type="InterPro" id="IPR011010">
    <property type="entry name" value="DNA_brk_join_enz"/>
</dbReference>
<protein>
    <submittedName>
        <fullName evidence="2">Site-specific integrase</fullName>
    </submittedName>
</protein>
<dbReference type="CDD" id="cd00397">
    <property type="entry name" value="DNA_BRE_C"/>
    <property type="match status" value="1"/>
</dbReference>
<dbReference type="AlphaFoldDB" id="A0A933RX83"/>
<dbReference type="GO" id="GO:0006310">
    <property type="term" value="P:DNA recombination"/>
    <property type="evidence" value="ECO:0007669"/>
    <property type="project" value="UniProtKB-KW"/>
</dbReference>
<name>A0A933RX83_RHOPL</name>
<organism evidence="2 3">
    <name type="scientific">Rhodopseudomonas palustris</name>
    <dbReference type="NCBI Taxonomy" id="1076"/>
    <lineage>
        <taxon>Bacteria</taxon>
        <taxon>Pseudomonadati</taxon>
        <taxon>Pseudomonadota</taxon>
        <taxon>Alphaproteobacteria</taxon>
        <taxon>Hyphomicrobiales</taxon>
        <taxon>Nitrobacteraceae</taxon>
        <taxon>Rhodopseudomonas</taxon>
    </lineage>
</organism>
<dbReference type="SUPFAM" id="SSF56349">
    <property type="entry name" value="DNA breaking-rejoining enzymes"/>
    <property type="match status" value="1"/>
</dbReference>
<sequence>MTDFALVSKEPYDFPTQGILYDLAGLEVDATGWGWQLNHPVRNLSLNFHQLKIKPGTILSAIAAFLADKIADASPDHVRNTFEALTYIHKCEHIRMCIKTGADVDERVIAELRHMPNFAESRLHYIRDWYLWCADQGLLQFTEQTAERLEELSIPGNPTGEAVRTRDPLKGAFDEFEFTALKTKLNATGREVLTAMEYALLWLAIALGCNPLAYALLREEDFKPMKDVETDHIYPQLHVPRIKKGNTHYRSQSHEKMLNDIVGSAVTSLILANQASREQQQWPEGCAYPLFPRFSIDESRSEGPYREFAMHLRSEEISPILQSAVDKLGVKSHRTGDWLKVNARRFRRTYATRAVEEGVSPMELAVMLDHSDLGTVMVYFETRASQVFRLDAAVAVKLAPLADAFMGRIVRDEAEAVNGDDPSKRIPWYRRHKEKPIEKAGNLGTCGSGPCGLRAPMSCYTCFRFQPWKDGPHREVLDWLCLERERKQEDRLDPQMVKLHDATIFAVAAVVRACEGETT</sequence>
<evidence type="ECO:0000313" key="2">
    <source>
        <dbReference type="EMBL" id="MBI5129870.1"/>
    </source>
</evidence>
<dbReference type="GO" id="GO:0015074">
    <property type="term" value="P:DNA integration"/>
    <property type="evidence" value="ECO:0007669"/>
    <property type="project" value="InterPro"/>
</dbReference>
<dbReference type="EMBL" id="JACRJB010000025">
    <property type="protein sequence ID" value="MBI5129870.1"/>
    <property type="molecule type" value="Genomic_DNA"/>
</dbReference>
<dbReference type="Gene3D" id="1.10.443.10">
    <property type="entry name" value="Intergrase catalytic core"/>
    <property type="match status" value="1"/>
</dbReference>
<keyword evidence="1" id="KW-0233">DNA recombination</keyword>
<dbReference type="GO" id="GO:0003677">
    <property type="term" value="F:DNA binding"/>
    <property type="evidence" value="ECO:0007669"/>
    <property type="project" value="InterPro"/>
</dbReference>
<accession>A0A933RX83</accession>
<comment type="caution">
    <text evidence="2">The sequence shown here is derived from an EMBL/GenBank/DDBJ whole genome shotgun (WGS) entry which is preliminary data.</text>
</comment>
<reference evidence="2" key="1">
    <citation type="submission" date="2020-07" db="EMBL/GenBank/DDBJ databases">
        <title>Huge and variable diversity of episymbiotic CPR bacteria and DPANN archaea in groundwater ecosystems.</title>
        <authorList>
            <person name="He C.Y."/>
            <person name="Keren R."/>
            <person name="Whittaker M."/>
            <person name="Farag I.F."/>
            <person name="Doudna J."/>
            <person name="Cate J.H.D."/>
            <person name="Banfield J.F."/>
        </authorList>
    </citation>
    <scope>NUCLEOTIDE SEQUENCE</scope>
    <source>
        <strain evidence="2">NC_groundwater_1818_Pr3_B-0.1um_66_35</strain>
    </source>
</reference>
<dbReference type="Proteomes" id="UP000782519">
    <property type="component" value="Unassembled WGS sequence"/>
</dbReference>